<dbReference type="GO" id="GO:0005198">
    <property type="term" value="F:structural molecule activity"/>
    <property type="evidence" value="ECO:0007669"/>
    <property type="project" value="InterPro"/>
</dbReference>
<name>A0A8X6KND9_TRICU</name>
<reference evidence="1" key="1">
    <citation type="submission" date="2020-07" db="EMBL/GenBank/DDBJ databases">
        <title>Multicomponent nature underlies the extraordinary mechanical properties of spider dragline silk.</title>
        <authorList>
            <person name="Kono N."/>
            <person name="Nakamura H."/>
            <person name="Mori M."/>
            <person name="Yoshida Y."/>
            <person name="Ohtoshi R."/>
            <person name="Malay A.D."/>
            <person name="Moran D.A.P."/>
            <person name="Tomita M."/>
            <person name="Numata K."/>
            <person name="Arakawa K."/>
        </authorList>
    </citation>
    <scope>NUCLEOTIDE SEQUENCE</scope>
</reference>
<dbReference type="Proteomes" id="UP000887116">
    <property type="component" value="Unassembled WGS sequence"/>
</dbReference>
<organism evidence="1 2">
    <name type="scientific">Trichonephila clavata</name>
    <name type="common">Joro spider</name>
    <name type="synonym">Nephila clavata</name>
    <dbReference type="NCBI Taxonomy" id="2740835"/>
    <lineage>
        <taxon>Eukaryota</taxon>
        <taxon>Metazoa</taxon>
        <taxon>Ecdysozoa</taxon>
        <taxon>Arthropoda</taxon>
        <taxon>Chelicerata</taxon>
        <taxon>Arachnida</taxon>
        <taxon>Araneae</taxon>
        <taxon>Araneomorphae</taxon>
        <taxon>Entelegynae</taxon>
        <taxon>Araneoidea</taxon>
        <taxon>Nephilidae</taxon>
        <taxon>Trichonephila</taxon>
    </lineage>
</organism>
<gene>
    <name evidence="1" type="ORF">TNCT_595981</name>
</gene>
<proteinExistence type="predicted"/>
<dbReference type="Pfam" id="PF02336">
    <property type="entry name" value="Denso_VP4"/>
    <property type="match status" value="1"/>
</dbReference>
<evidence type="ECO:0000313" key="1">
    <source>
        <dbReference type="EMBL" id="GFQ78556.1"/>
    </source>
</evidence>
<dbReference type="OrthoDB" id="6613750at2759"/>
<comment type="caution">
    <text evidence="1">The sequence shown here is derived from an EMBL/GenBank/DDBJ whole genome shotgun (WGS) entry which is preliminary data.</text>
</comment>
<dbReference type="InterPro" id="IPR016184">
    <property type="entry name" value="Capsid/spike_ssDNA_virus"/>
</dbReference>
<sequence>MSYNPKMGLLKSPARSIFTGWPNVKKDHSRVMNMSTGPIDPRGILTSFIDKNCDPVEANGTPLKRDDPTATLTYGNIIEKGTMHCKGFHPQTQPTLHVGIQPVPSLSTRNMSTGDVTKWTDTQGYFEVEATMVVKCDAPTMRPFANFINVPPHEEIRHFKNTSVNVSKSMYYGLYQA</sequence>
<dbReference type="InterPro" id="IPR003433">
    <property type="entry name" value="Capsid_VP4_densovirus"/>
</dbReference>
<dbReference type="EMBL" id="BMAO01002140">
    <property type="protein sequence ID" value="GFQ78556.1"/>
    <property type="molecule type" value="Genomic_DNA"/>
</dbReference>
<dbReference type="SUPFAM" id="SSF88645">
    <property type="entry name" value="ssDNA viruses"/>
    <property type="match status" value="1"/>
</dbReference>
<evidence type="ECO:0000313" key="2">
    <source>
        <dbReference type="Proteomes" id="UP000887116"/>
    </source>
</evidence>
<keyword evidence="2" id="KW-1185">Reference proteome</keyword>
<accession>A0A8X6KND9</accession>
<protein>
    <submittedName>
        <fullName evidence="1">Uncharacterized protein</fullName>
    </submittedName>
</protein>
<dbReference type="AlphaFoldDB" id="A0A8X6KND9"/>